<evidence type="ECO:0000313" key="2">
    <source>
        <dbReference type="EMBL" id="PIQ73785.1"/>
    </source>
</evidence>
<feature type="domain" description="MIP18 family-like" evidence="1">
    <location>
        <begin position="21"/>
        <end position="79"/>
    </location>
</feature>
<gene>
    <name evidence="2" type="ORF">COV58_00605</name>
</gene>
<dbReference type="Gene3D" id="3.30.300.130">
    <property type="entry name" value="Fe-S cluster assembly (FSCA)"/>
    <property type="match status" value="1"/>
</dbReference>
<evidence type="ECO:0000313" key="3">
    <source>
        <dbReference type="Proteomes" id="UP000231056"/>
    </source>
</evidence>
<dbReference type="InterPro" id="IPR002744">
    <property type="entry name" value="MIP18-like"/>
</dbReference>
<dbReference type="Proteomes" id="UP000231056">
    <property type="component" value="Unassembled WGS sequence"/>
</dbReference>
<dbReference type="Pfam" id="PF01883">
    <property type="entry name" value="FeS_assembly_P"/>
    <property type="match status" value="1"/>
</dbReference>
<accession>A0A2M6IVI8</accession>
<sequence>MRFIMPCYTLLFNLITMTTVQNITKKLDEVMDPELNMSIVDLGLVYKVSQKKGVVNILMTLTSLGCPLFDTIKDEIHYQLGLLDIKPENINIELTFDPPWSMDLMTERGKAMLGI</sequence>
<organism evidence="2 3">
    <name type="scientific">Candidatus Roizmanbacteria bacterium CG11_big_fil_rev_8_21_14_0_20_36_8</name>
    <dbReference type="NCBI Taxonomy" id="1974856"/>
    <lineage>
        <taxon>Bacteria</taxon>
        <taxon>Candidatus Roizmaniibacteriota</taxon>
    </lineage>
</organism>
<dbReference type="SUPFAM" id="SSF117916">
    <property type="entry name" value="Fe-S cluster assembly (FSCA) domain-like"/>
    <property type="match status" value="1"/>
</dbReference>
<dbReference type="InterPro" id="IPR034904">
    <property type="entry name" value="FSCA_dom_sf"/>
</dbReference>
<reference evidence="2 3" key="1">
    <citation type="submission" date="2017-09" db="EMBL/GenBank/DDBJ databases">
        <title>Depth-based differentiation of microbial function through sediment-hosted aquifers and enrichment of novel symbionts in the deep terrestrial subsurface.</title>
        <authorList>
            <person name="Probst A.J."/>
            <person name="Ladd B."/>
            <person name="Jarett J.K."/>
            <person name="Geller-Mcgrath D.E."/>
            <person name="Sieber C.M."/>
            <person name="Emerson J.B."/>
            <person name="Anantharaman K."/>
            <person name="Thomas B.C."/>
            <person name="Malmstrom R."/>
            <person name="Stieglmeier M."/>
            <person name="Klingl A."/>
            <person name="Woyke T."/>
            <person name="Ryan C.M."/>
            <person name="Banfield J.F."/>
        </authorList>
    </citation>
    <scope>NUCLEOTIDE SEQUENCE [LARGE SCALE GENOMIC DNA]</scope>
    <source>
        <strain evidence="2">CG11_big_fil_rev_8_21_14_0_20_36_8</strain>
    </source>
</reference>
<proteinExistence type="predicted"/>
<dbReference type="InterPro" id="IPR052339">
    <property type="entry name" value="Fe-S_Maturation_MIP18"/>
</dbReference>
<dbReference type="PANTHER" id="PTHR42831">
    <property type="entry name" value="FE-S PROTEIN MATURATION AUXILIARY FACTOR YITW"/>
    <property type="match status" value="1"/>
</dbReference>
<name>A0A2M6IVI8_9BACT</name>
<dbReference type="AlphaFoldDB" id="A0A2M6IVI8"/>
<protein>
    <recommendedName>
        <fullName evidence="1">MIP18 family-like domain-containing protein</fullName>
    </recommendedName>
</protein>
<dbReference type="PANTHER" id="PTHR42831:SF1">
    <property type="entry name" value="FE-S PROTEIN MATURATION AUXILIARY FACTOR YITW"/>
    <property type="match status" value="1"/>
</dbReference>
<evidence type="ECO:0000259" key="1">
    <source>
        <dbReference type="Pfam" id="PF01883"/>
    </source>
</evidence>
<dbReference type="EMBL" id="PCVM01000012">
    <property type="protein sequence ID" value="PIQ73785.1"/>
    <property type="molecule type" value="Genomic_DNA"/>
</dbReference>
<comment type="caution">
    <text evidence="2">The sequence shown here is derived from an EMBL/GenBank/DDBJ whole genome shotgun (WGS) entry which is preliminary data.</text>
</comment>